<dbReference type="RefSeq" id="XP_001387206.1">
    <property type="nucleotide sequence ID" value="XM_001387169.1"/>
</dbReference>
<dbReference type="Proteomes" id="UP000002258">
    <property type="component" value="Chromosome 1"/>
</dbReference>
<accession>A3GI70</accession>
<dbReference type="EMBL" id="AAVQ01000002">
    <property type="protein sequence ID" value="EAZ63183.1"/>
    <property type="molecule type" value="Genomic_DNA"/>
</dbReference>
<name>A3GI70_PICST</name>
<organism evidence="1 2">
    <name type="scientific">Scheffersomyces stipitis (strain ATCC 58785 / CBS 6054 / NBRC 10063 / NRRL Y-11545)</name>
    <name type="common">Yeast</name>
    <name type="synonym">Pichia stipitis</name>
    <dbReference type="NCBI Taxonomy" id="322104"/>
    <lineage>
        <taxon>Eukaryota</taxon>
        <taxon>Fungi</taxon>
        <taxon>Dikarya</taxon>
        <taxon>Ascomycota</taxon>
        <taxon>Saccharomycotina</taxon>
        <taxon>Pichiomycetes</taxon>
        <taxon>Debaryomycetaceae</taxon>
        <taxon>Scheffersomyces</taxon>
    </lineage>
</organism>
<dbReference type="Pfam" id="PF11093">
    <property type="entry name" value="Mitochondr_Som1"/>
    <property type="match status" value="1"/>
</dbReference>
<dbReference type="OMA" id="TQHECTF"/>
<protein>
    <submittedName>
        <fullName evidence="1">Uncharacterized protein</fullName>
    </submittedName>
</protein>
<dbReference type="eggNOG" id="ENOG502SBH3">
    <property type="taxonomic scope" value="Eukaryota"/>
</dbReference>
<dbReference type="InterPro" id="IPR024645">
    <property type="entry name" value="Mitochondr_Som1"/>
</dbReference>
<sequence length="130" mass="15051">MAPPIPVLFRSDIQSKYSKQLSDPEKYDCQLKSLTQHQCTFKVTPDRSRPPEIICLPFKRIFQSCLVPTVVKENGKKKTINRRVNIEITDKSTNSELMDENSEQANVVQDFLNAEKEFRKLMEMESEGNI</sequence>
<dbReference type="GeneID" id="4851969"/>
<reference evidence="1 2" key="1">
    <citation type="journal article" date="2007" name="Nat. Biotechnol.">
        <title>Genome sequence of the lignocellulose-bioconverting and xylose-fermenting yeast Pichia stipitis.</title>
        <authorList>
            <person name="Jeffries T.W."/>
            <person name="Grigoriev I.V."/>
            <person name="Grimwood J."/>
            <person name="Laplaza J.M."/>
            <person name="Aerts A."/>
            <person name="Salamov A."/>
            <person name="Schmutz J."/>
            <person name="Lindquist E."/>
            <person name="Dehal P."/>
            <person name="Shapiro H."/>
            <person name="Jin Y.S."/>
            <person name="Passoth V."/>
            <person name="Richardson P.M."/>
        </authorList>
    </citation>
    <scope>NUCLEOTIDE SEQUENCE [LARGE SCALE GENOMIC DNA]</scope>
    <source>
        <strain evidence="2">ATCC 58785 / CBS 6054 / NBRC 10063 / NRRL Y-11545</strain>
    </source>
</reference>
<evidence type="ECO:0000313" key="2">
    <source>
        <dbReference type="Proteomes" id="UP000002258"/>
    </source>
</evidence>
<proteinExistence type="predicted"/>
<dbReference type="AlphaFoldDB" id="A3GI70"/>
<dbReference type="KEGG" id="pic:PICST_29242"/>
<dbReference type="FunCoup" id="A3GI70">
    <property type="interactions" value="27"/>
</dbReference>
<dbReference type="HOGENOM" id="CLU_160156_0_0_1"/>
<dbReference type="OrthoDB" id="3983163at2759"/>
<evidence type="ECO:0000313" key="1">
    <source>
        <dbReference type="EMBL" id="EAZ63183.1"/>
    </source>
</evidence>
<dbReference type="InParanoid" id="A3GI70"/>
<keyword evidence="2" id="KW-1185">Reference proteome</keyword>
<dbReference type="GO" id="GO:0042720">
    <property type="term" value="C:mitochondrial inner membrane peptidase complex"/>
    <property type="evidence" value="ECO:0007669"/>
    <property type="project" value="InterPro"/>
</dbReference>
<comment type="caution">
    <text evidence="1">The sequence shown here is derived from an EMBL/GenBank/DDBJ whole genome shotgun (WGS) entry which is preliminary data.</text>
</comment>
<dbReference type="STRING" id="322104.A3GI70"/>
<gene>
    <name evidence="1" type="ORF">PICST_29242</name>
</gene>